<dbReference type="PROSITE" id="PS51192">
    <property type="entry name" value="HELICASE_ATP_BIND_1"/>
    <property type="match status" value="1"/>
</dbReference>
<keyword evidence="9" id="KW-1185">Reference proteome</keyword>
<comment type="similarity">
    <text evidence="5">Belongs to the DEAD box helicase family.</text>
</comment>
<comment type="caution">
    <text evidence="8">The sequence shown here is derived from an EMBL/GenBank/DDBJ whole genome shotgun (WGS) entry which is preliminary data.</text>
</comment>
<keyword evidence="4 5" id="KW-0694">RNA-binding</keyword>
<dbReference type="Pfam" id="PF00270">
    <property type="entry name" value="DEAD"/>
    <property type="match status" value="1"/>
</dbReference>
<accession>A0AAD5S1H1</accession>
<feature type="non-terminal residue" evidence="8">
    <location>
        <position position="361"/>
    </location>
</feature>
<dbReference type="PROSITE" id="PS51194">
    <property type="entry name" value="HELICASE_CTER"/>
    <property type="match status" value="1"/>
</dbReference>
<evidence type="ECO:0000256" key="3">
    <source>
        <dbReference type="ARBA" id="ARBA00022840"/>
    </source>
</evidence>
<proteinExistence type="inferred from homology"/>
<evidence type="ECO:0000256" key="1">
    <source>
        <dbReference type="ARBA" id="ARBA00022741"/>
    </source>
</evidence>
<evidence type="ECO:0000256" key="5">
    <source>
        <dbReference type="RuleBase" id="RU365068"/>
    </source>
</evidence>
<reference evidence="8" key="1">
    <citation type="submission" date="2020-05" db="EMBL/GenBank/DDBJ databases">
        <title>Phylogenomic resolution of chytrid fungi.</title>
        <authorList>
            <person name="Stajich J.E."/>
            <person name="Amses K."/>
            <person name="Simmons R."/>
            <person name="Seto K."/>
            <person name="Myers J."/>
            <person name="Bonds A."/>
            <person name="Quandt C.A."/>
            <person name="Barry K."/>
            <person name="Liu P."/>
            <person name="Grigoriev I."/>
            <person name="Longcore J.E."/>
            <person name="James T.Y."/>
        </authorList>
    </citation>
    <scope>NUCLEOTIDE SEQUENCE</scope>
    <source>
        <strain evidence="8">JEL0318</strain>
    </source>
</reference>
<keyword evidence="5 8" id="KW-0347">Helicase</keyword>
<dbReference type="InterPro" id="IPR014001">
    <property type="entry name" value="Helicase_ATP-bd"/>
</dbReference>
<evidence type="ECO:0000259" key="6">
    <source>
        <dbReference type="PROSITE" id="PS51192"/>
    </source>
</evidence>
<dbReference type="InterPro" id="IPR027417">
    <property type="entry name" value="P-loop_NTPase"/>
</dbReference>
<dbReference type="AlphaFoldDB" id="A0AAD5S1H1"/>
<dbReference type="PANTHER" id="PTHR24031">
    <property type="entry name" value="RNA HELICASE"/>
    <property type="match status" value="1"/>
</dbReference>
<dbReference type="SUPFAM" id="SSF52540">
    <property type="entry name" value="P-loop containing nucleoside triphosphate hydrolases"/>
    <property type="match status" value="1"/>
</dbReference>
<dbReference type="GO" id="GO:0016787">
    <property type="term" value="F:hydrolase activity"/>
    <property type="evidence" value="ECO:0007669"/>
    <property type="project" value="UniProtKB-KW"/>
</dbReference>
<dbReference type="InterPro" id="IPR011545">
    <property type="entry name" value="DEAD/DEAH_box_helicase_dom"/>
</dbReference>
<feature type="domain" description="Helicase C-terminal" evidence="7">
    <location>
        <begin position="251"/>
        <end position="361"/>
    </location>
</feature>
<dbReference type="SMART" id="SM00490">
    <property type="entry name" value="HELICc"/>
    <property type="match status" value="1"/>
</dbReference>
<gene>
    <name evidence="8" type="primary">MAK5_1</name>
    <name evidence="8" type="ORF">HK097_006218</name>
</gene>
<dbReference type="InterPro" id="IPR001650">
    <property type="entry name" value="Helicase_C-like"/>
</dbReference>
<comment type="catalytic activity">
    <reaction evidence="5">
        <text>ATP + H2O = ADP + phosphate + H(+)</text>
        <dbReference type="Rhea" id="RHEA:13065"/>
        <dbReference type="ChEBI" id="CHEBI:15377"/>
        <dbReference type="ChEBI" id="CHEBI:15378"/>
        <dbReference type="ChEBI" id="CHEBI:30616"/>
        <dbReference type="ChEBI" id="CHEBI:43474"/>
        <dbReference type="ChEBI" id="CHEBI:456216"/>
        <dbReference type="EC" id="3.6.4.13"/>
    </reaction>
</comment>
<keyword evidence="3 5" id="KW-0067">ATP-binding</keyword>
<dbReference type="GO" id="GO:0005524">
    <property type="term" value="F:ATP binding"/>
    <property type="evidence" value="ECO:0007669"/>
    <property type="project" value="UniProtKB-UniRule"/>
</dbReference>
<feature type="domain" description="Helicase ATP-binding" evidence="6">
    <location>
        <begin position="13"/>
        <end position="206"/>
    </location>
</feature>
<keyword evidence="1 5" id="KW-0547">Nucleotide-binding</keyword>
<dbReference type="SMART" id="SM00487">
    <property type="entry name" value="DEXDc"/>
    <property type="match status" value="1"/>
</dbReference>
<dbReference type="EC" id="3.6.4.13" evidence="5"/>
<protein>
    <recommendedName>
        <fullName evidence="5">ATP-dependent RNA helicase</fullName>
        <ecNumber evidence="5">3.6.4.13</ecNumber>
    </recommendedName>
</protein>
<evidence type="ECO:0000256" key="4">
    <source>
        <dbReference type="ARBA" id="ARBA00022884"/>
    </source>
</evidence>
<comment type="domain">
    <text evidence="5">The Q motif is unique to and characteristic of the DEAD box family of RNA helicases and controls ATP binding and hydrolysis.</text>
</comment>
<feature type="non-terminal residue" evidence="8">
    <location>
        <position position="1"/>
    </location>
</feature>
<dbReference type="CDD" id="cd17946">
    <property type="entry name" value="DEADc_DDX24"/>
    <property type="match status" value="1"/>
</dbReference>
<evidence type="ECO:0000313" key="9">
    <source>
        <dbReference type="Proteomes" id="UP001212841"/>
    </source>
</evidence>
<evidence type="ECO:0000256" key="2">
    <source>
        <dbReference type="ARBA" id="ARBA00022801"/>
    </source>
</evidence>
<sequence length="361" mass="40279">FTTPTEIQSKSLPVTLAGDHDLIGAAETGSGKTFAFGLPILQHLAARAPQKGKEDLGCTGLILAPTRELAIQVTDHLNRVAKFMRVKIVSIVGGMSEQKQKRLLSSRPDVVVATPGRLWELAREDQDVISRLRKISFLAIDEADRMLESGHFKDLDHILDAISLRRRDTDESSKKVSKRRTFIFSATLIQDGRLKMRLNKPMKFKGGAPTFDDLLKRLEFQDPKPVYIDVTSTSVMATSLVETQIECLHTDKDAFLYYILTRYPGRTLVFVNSIDAIRRLVPVLGLVGVKAYGLHAEMQQRMRLKNLDRFRDSPDAVLIASDVAARGLDIPNVEHVVHYQLPRTAELYVHRSGRTARGGGG</sequence>
<evidence type="ECO:0000313" key="8">
    <source>
        <dbReference type="EMBL" id="KAJ3027192.1"/>
    </source>
</evidence>
<dbReference type="GO" id="GO:0003724">
    <property type="term" value="F:RNA helicase activity"/>
    <property type="evidence" value="ECO:0007669"/>
    <property type="project" value="UniProtKB-EC"/>
</dbReference>
<evidence type="ECO:0000259" key="7">
    <source>
        <dbReference type="PROSITE" id="PS51194"/>
    </source>
</evidence>
<comment type="function">
    <text evidence="5">RNA helicase.</text>
</comment>
<dbReference type="Pfam" id="PF00271">
    <property type="entry name" value="Helicase_C"/>
    <property type="match status" value="1"/>
</dbReference>
<organism evidence="8 9">
    <name type="scientific">Rhizophlyctis rosea</name>
    <dbReference type="NCBI Taxonomy" id="64517"/>
    <lineage>
        <taxon>Eukaryota</taxon>
        <taxon>Fungi</taxon>
        <taxon>Fungi incertae sedis</taxon>
        <taxon>Chytridiomycota</taxon>
        <taxon>Chytridiomycota incertae sedis</taxon>
        <taxon>Chytridiomycetes</taxon>
        <taxon>Rhizophlyctidales</taxon>
        <taxon>Rhizophlyctidaceae</taxon>
        <taxon>Rhizophlyctis</taxon>
    </lineage>
</organism>
<name>A0AAD5S1H1_9FUNG</name>
<keyword evidence="2 5" id="KW-0378">Hydrolase</keyword>
<dbReference type="GO" id="GO:0003723">
    <property type="term" value="F:RNA binding"/>
    <property type="evidence" value="ECO:0007669"/>
    <property type="project" value="UniProtKB-UniRule"/>
</dbReference>
<dbReference type="CDD" id="cd18787">
    <property type="entry name" value="SF2_C_DEAD"/>
    <property type="match status" value="1"/>
</dbReference>
<dbReference type="EMBL" id="JADGJD010002913">
    <property type="protein sequence ID" value="KAJ3027192.1"/>
    <property type="molecule type" value="Genomic_DNA"/>
</dbReference>
<dbReference type="Proteomes" id="UP001212841">
    <property type="component" value="Unassembled WGS sequence"/>
</dbReference>
<dbReference type="Gene3D" id="3.40.50.300">
    <property type="entry name" value="P-loop containing nucleotide triphosphate hydrolases"/>
    <property type="match status" value="2"/>
</dbReference>